<dbReference type="OrthoDB" id="9887538at2"/>
<dbReference type="EMBL" id="LZKJ01000008">
    <property type="protein sequence ID" value="OBI53462.1"/>
    <property type="molecule type" value="Genomic_DNA"/>
</dbReference>
<gene>
    <name evidence="1" type="ORF">A5707_11355</name>
</gene>
<organism evidence="1 2">
    <name type="scientific">Mycobacterium kyorinense</name>
    <dbReference type="NCBI Taxonomy" id="487514"/>
    <lineage>
        <taxon>Bacteria</taxon>
        <taxon>Bacillati</taxon>
        <taxon>Actinomycetota</taxon>
        <taxon>Actinomycetes</taxon>
        <taxon>Mycobacteriales</taxon>
        <taxon>Mycobacteriaceae</taxon>
        <taxon>Mycobacterium</taxon>
    </lineage>
</organism>
<comment type="caution">
    <text evidence="1">The sequence shown here is derived from an EMBL/GenBank/DDBJ whole genome shotgun (WGS) entry which is preliminary data.</text>
</comment>
<accession>A0A1A2ZVG8</accession>
<sequence>MIRTIRNSDIIVASRPNGGFAIEAGIGRHRRHILLTSAEAAELAAELTELTSPRIQRFVGGVEQF</sequence>
<proteinExistence type="predicted"/>
<reference evidence="2" key="1">
    <citation type="submission" date="2016-06" db="EMBL/GenBank/DDBJ databases">
        <authorList>
            <person name="Sutton G."/>
            <person name="Brinkac L."/>
            <person name="Sanka R."/>
            <person name="Adams M."/>
            <person name="Lau E."/>
            <person name="Sam S."/>
            <person name="Sreng N."/>
            <person name="Him V."/>
            <person name="Kerleguer A."/>
            <person name="Cheng S."/>
        </authorList>
    </citation>
    <scope>NUCLEOTIDE SEQUENCE [LARGE SCALE GENOMIC DNA]</scope>
    <source>
        <strain evidence="2">E861</strain>
    </source>
</reference>
<protein>
    <submittedName>
        <fullName evidence="1">Uncharacterized protein</fullName>
    </submittedName>
</protein>
<evidence type="ECO:0000313" key="2">
    <source>
        <dbReference type="Proteomes" id="UP000093592"/>
    </source>
</evidence>
<dbReference type="Proteomes" id="UP000093592">
    <property type="component" value="Unassembled WGS sequence"/>
</dbReference>
<dbReference type="RefSeq" id="WP_065012579.1">
    <property type="nucleotide sequence ID" value="NZ_LZKJ01000008.1"/>
</dbReference>
<evidence type="ECO:0000313" key="1">
    <source>
        <dbReference type="EMBL" id="OBI53462.1"/>
    </source>
</evidence>
<name>A0A1A2ZVG8_9MYCO</name>
<dbReference type="AlphaFoldDB" id="A0A1A2ZVG8"/>